<organism evidence="2 3">
    <name type="scientific">Nocardioides agri</name>
    <dbReference type="NCBI Taxonomy" id="2682843"/>
    <lineage>
        <taxon>Bacteria</taxon>
        <taxon>Bacillati</taxon>
        <taxon>Actinomycetota</taxon>
        <taxon>Actinomycetes</taxon>
        <taxon>Propionibacteriales</taxon>
        <taxon>Nocardioidaceae</taxon>
        <taxon>Nocardioides</taxon>
    </lineage>
</organism>
<protein>
    <submittedName>
        <fullName evidence="2">Alanine racemase</fullName>
    </submittedName>
</protein>
<dbReference type="RefSeq" id="WP_157342737.1">
    <property type="nucleotide sequence ID" value="NZ_WSEK01000004.1"/>
</dbReference>
<keyword evidence="3" id="KW-1185">Reference proteome</keyword>
<dbReference type="Gene3D" id="2.40.37.10">
    <property type="entry name" value="Lyase, Ornithine Decarboxylase, Chain A, domain 1"/>
    <property type="match status" value="1"/>
</dbReference>
<reference evidence="2 3" key="1">
    <citation type="submission" date="2019-12" db="EMBL/GenBank/DDBJ databases">
        <authorList>
            <person name="Huq M.A."/>
        </authorList>
    </citation>
    <scope>NUCLEOTIDE SEQUENCE [LARGE SCALE GENOMIC DNA]</scope>
    <source>
        <strain evidence="2 3">MAH-18</strain>
    </source>
</reference>
<name>A0A6L6XSB5_9ACTN</name>
<dbReference type="InterPro" id="IPR009006">
    <property type="entry name" value="Ala_racemase/Decarboxylase_C"/>
</dbReference>
<evidence type="ECO:0000313" key="2">
    <source>
        <dbReference type="EMBL" id="MVQ49898.1"/>
    </source>
</evidence>
<sequence>MSLTLAVDGDRWRSHLRALAAATPGLVPVAKGNGYGFTLGRLARKAQWLKDNGLGVDTVAVGTYEELPEVASRYDGDLLVLTPWRPFGAALEVDAGLARRVVHTVSRLEDLSDLLGRQPDARVVLERSTSMLRHGMTARELWATAEVVTAHPRARVAGVAMHLPLGTGAHVSEVHRLMTEVVATELPLDTVWVSHLTTAELAALRASYPDFTFRPRIGTDLWLGDRGALRVTATVLDVHAVERGDGFGYRHRTAPKAGHVLVVSGGTAHGIGLEAPLGDASLKGRAATLARGGLDAAGFVRSPFSIDGKQRLFAEPPHMQASMLFLPHGARVPSVGDVVDVRVRYTATAFDRVVVS</sequence>
<gene>
    <name evidence="2" type="ORF">GON03_11945</name>
</gene>
<dbReference type="Proteomes" id="UP000473525">
    <property type="component" value="Unassembled WGS sequence"/>
</dbReference>
<dbReference type="InterPro" id="IPR001608">
    <property type="entry name" value="Ala_racemase_N"/>
</dbReference>
<accession>A0A6L6XSB5</accession>
<dbReference type="InterPro" id="IPR029066">
    <property type="entry name" value="PLP-binding_barrel"/>
</dbReference>
<dbReference type="SUPFAM" id="SSF51419">
    <property type="entry name" value="PLP-binding barrel"/>
    <property type="match status" value="1"/>
</dbReference>
<dbReference type="GO" id="GO:0003824">
    <property type="term" value="F:catalytic activity"/>
    <property type="evidence" value="ECO:0007669"/>
    <property type="project" value="InterPro"/>
</dbReference>
<evidence type="ECO:0000259" key="1">
    <source>
        <dbReference type="Pfam" id="PF01168"/>
    </source>
</evidence>
<evidence type="ECO:0000313" key="3">
    <source>
        <dbReference type="Proteomes" id="UP000473525"/>
    </source>
</evidence>
<feature type="domain" description="Alanine racemase N-terminal" evidence="1">
    <location>
        <begin position="7"/>
        <end position="168"/>
    </location>
</feature>
<dbReference type="EMBL" id="WSEK01000004">
    <property type="protein sequence ID" value="MVQ49898.1"/>
    <property type="molecule type" value="Genomic_DNA"/>
</dbReference>
<dbReference type="Gene3D" id="3.20.20.10">
    <property type="entry name" value="Alanine racemase"/>
    <property type="match status" value="1"/>
</dbReference>
<proteinExistence type="predicted"/>
<comment type="caution">
    <text evidence="2">The sequence shown here is derived from an EMBL/GenBank/DDBJ whole genome shotgun (WGS) entry which is preliminary data.</text>
</comment>
<dbReference type="AlphaFoldDB" id="A0A6L6XSB5"/>
<dbReference type="Pfam" id="PF01168">
    <property type="entry name" value="Ala_racemase_N"/>
    <property type="match status" value="1"/>
</dbReference>